<keyword evidence="1" id="KW-0479">Metal-binding</keyword>
<dbReference type="InterPro" id="IPR001841">
    <property type="entry name" value="Znf_RING"/>
</dbReference>
<keyword evidence="1" id="KW-0862">Zinc</keyword>
<dbReference type="Gene3D" id="3.30.40.10">
    <property type="entry name" value="Zinc/RING finger domain, C3HC4 (zinc finger)"/>
    <property type="match status" value="2"/>
</dbReference>
<dbReference type="PROSITE" id="PS50089">
    <property type="entry name" value="ZF_RING_2"/>
    <property type="match status" value="1"/>
</dbReference>
<dbReference type="Proteomes" id="UP001162131">
    <property type="component" value="Unassembled WGS sequence"/>
</dbReference>
<organism evidence="3 4">
    <name type="scientific">Blepharisma stoltei</name>
    <dbReference type="NCBI Taxonomy" id="1481888"/>
    <lineage>
        <taxon>Eukaryota</taxon>
        <taxon>Sar</taxon>
        <taxon>Alveolata</taxon>
        <taxon>Ciliophora</taxon>
        <taxon>Postciliodesmatophora</taxon>
        <taxon>Heterotrichea</taxon>
        <taxon>Heterotrichida</taxon>
        <taxon>Blepharismidae</taxon>
        <taxon>Blepharisma</taxon>
    </lineage>
</organism>
<protein>
    <recommendedName>
        <fullName evidence="2">RING-type domain-containing protein</fullName>
    </recommendedName>
</protein>
<keyword evidence="4" id="KW-1185">Reference proteome</keyword>
<dbReference type="EMBL" id="CAJZBQ010000060">
    <property type="protein sequence ID" value="CAG9334909.1"/>
    <property type="molecule type" value="Genomic_DNA"/>
</dbReference>
<proteinExistence type="predicted"/>
<evidence type="ECO:0000313" key="3">
    <source>
        <dbReference type="EMBL" id="CAG9334909.1"/>
    </source>
</evidence>
<gene>
    <name evidence="3" type="ORF">BSTOLATCC_MIC62493</name>
</gene>
<dbReference type="SUPFAM" id="SSF49599">
    <property type="entry name" value="TRAF domain-like"/>
    <property type="match status" value="1"/>
</dbReference>
<evidence type="ECO:0000256" key="1">
    <source>
        <dbReference type="PROSITE-ProRule" id="PRU00175"/>
    </source>
</evidence>
<dbReference type="PANTHER" id="PTHR10131:SF157">
    <property type="entry name" value="RECEPTOR-ASSOCIATED FACTOR, PUTATIVE-RELATED"/>
    <property type="match status" value="1"/>
</dbReference>
<dbReference type="GO" id="GO:0008270">
    <property type="term" value="F:zinc ion binding"/>
    <property type="evidence" value="ECO:0007669"/>
    <property type="project" value="UniProtKB-KW"/>
</dbReference>
<reference evidence="3" key="1">
    <citation type="submission" date="2021-09" db="EMBL/GenBank/DDBJ databases">
        <authorList>
            <consortium name="AG Swart"/>
            <person name="Singh M."/>
            <person name="Singh A."/>
            <person name="Seah K."/>
            <person name="Emmerich C."/>
        </authorList>
    </citation>
    <scope>NUCLEOTIDE SEQUENCE</scope>
    <source>
        <strain evidence="3">ATCC30299</strain>
    </source>
</reference>
<keyword evidence="1" id="KW-0863">Zinc-finger</keyword>
<dbReference type="SUPFAM" id="SSF57850">
    <property type="entry name" value="RING/U-box"/>
    <property type="match status" value="1"/>
</dbReference>
<sequence length="235" mass="26649">MTESDSIAYVEIVEADIDDPILVENYRHDDLSLKEGYEIDRFIEPPRKDFLCPVCLGVVRNPLECVQCGSLLCKKCFLEIISSSHANSHLRLIRTPIVTCPICRSLAVPREPSILLLKYINNLQIACKNKNQGCGEICCLANIKEHQKTCQFSTVSCANQQFCNKRGTKNEFITVNFPKPRINSYFNDSRIRKGKLVCSEICKRVMIMKNALDSGQINEPRAMHHDAIKELLSLS</sequence>
<dbReference type="GO" id="GO:0043122">
    <property type="term" value="P:regulation of canonical NF-kappaB signal transduction"/>
    <property type="evidence" value="ECO:0007669"/>
    <property type="project" value="TreeGrafter"/>
</dbReference>
<feature type="domain" description="RING-type" evidence="2">
    <location>
        <begin position="52"/>
        <end position="104"/>
    </location>
</feature>
<accession>A0AAU9KGR7</accession>
<dbReference type="PANTHER" id="PTHR10131">
    <property type="entry name" value="TNF RECEPTOR ASSOCIATED FACTOR"/>
    <property type="match status" value="1"/>
</dbReference>
<dbReference type="InterPro" id="IPR013083">
    <property type="entry name" value="Znf_RING/FYVE/PHD"/>
</dbReference>
<dbReference type="AlphaFoldDB" id="A0AAU9KGR7"/>
<evidence type="ECO:0000313" key="4">
    <source>
        <dbReference type="Proteomes" id="UP001162131"/>
    </source>
</evidence>
<name>A0AAU9KGR7_9CILI</name>
<evidence type="ECO:0000259" key="2">
    <source>
        <dbReference type="PROSITE" id="PS50089"/>
    </source>
</evidence>
<comment type="caution">
    <text evidence="3">The sequence shown here is derived from an EMBL/GenBank/DDBJ whole genome shotgun (WGS) entry which is preliminary data.</text>
</comment>